<dbReference type="EMBL" id="CAKOGL010000004">
    <property type="protein sequence ID" value="CAH2085540.1"/>
    <property type="molecule type" value="Genomic_DNA"/>
</dbReference>
<keyword evidence="1" id="KW-0732">Signal</keyword>
<comment type="caution">
    <text evidence="2">The sequence shown here is derived from an EMBL/GenBank/DDBJ whole genome shotgun (WGS) entry which is preliminary data.</text>
</comment>
<gene>
    <name evidence="2" type="ORF">EEDITHA_LOCUS2002</name>
</gene>
<dbReference type="Proteomes" id="UP001153954">
    <property type="component" value="Unassembled WGS sequence"/>
</dbReference>
<proteinExistence type="predicted"/>
<name>A0AAU9TEN1_EUPED</name>
<evidence type="ECO:0008006" key="4">
    <source>
        <dbReference type="Google" id="ProtNLM"/>
    </source>
</evidence>
<feature type="signal peptide" evidence="1">
    <location>
        <begin position="1"/>
        <end position="26"/>
    </location>
</feature>
<protein>
    <recommendedName>
        <fullName evidence="4">Cysteine-rich transmembrane CYSTM domain-containing protein</fullName>
    </recommendedName>
</protein>
<dbReference type="AlphaFoldDB" id="A0AAU9TEN1"/>
<evidence type="ECO:0000313" key="2">
    <source>
        <dbReference type="EMBL" id="CAH2085540.1"/>
    </source>
</evidence>
<accession>A0AAU9TEN1</accession>
<organism evidence="2 3">
    <name type="scientific">Euphydryas editha</name>
    <name type="common">Edith's checkerspot</name>
    <dbReference type="NCBI Taxonomy" id="104508"/>
    <lineage>
        <taxon>Eukaryota</taxon>
        <taxon>Metazoa</taxon>
        <taxon>Ecdysozoa</taxon>
        <taxon>Arthropoda</taxon>
        <taxon>Hexapoda</taxon>
        <taxon>Insecta</taxon>
        <taxon>Pterygota</taxon>
        <taxon>Neoptera</taxon>
        <taxon>Endopterygota</taxon>
        <taxon>Lepidoptera</taxon>
        <taxon>Glossata</taxon>
        <taxon>Ditrysia</taxon>
        <taxon>Papilionoidea</taxon>
        <taxon>Nymphalidae</taxon>
        <taxon>Nymphalinae</taxon>
        <taxon>Euphydryas</taxon>
    </lineage>
</organism>
<reference evidence="2" key="1">
    <citation type="submission" date="2022-03" db="EMBL/GenBank/DDBJ databases">
        <authorList>
            <person name="Tunstrom K."/>
        </authorList>
    </citation>
    <scope>NUCLEOTIDE SEQUENCE</scope>
</reference>
<feature type="chain" id="PRO_5043594512" description="Cysteine-rich transmembrane CYSTM domain-containing protein" evidence="1">
    <location>
        <begin position="27"/>
        <end position="105"/>
    </location>
</feature>
<evidence type="ECO:0000313" key="3">
    <source>
        <dbReference type="Proteomes" id="UP001153954"/>
    </source>
</evidence>
<sequence>MCLSLDCDDCCCLAALSCCLIPCCCANKPDPQPVHTVVIQQPPTVVEQAPPPNYPNYPPQGYPGYPPQGWGVIYQFVRVVAVVSLVVASTAVRDAHQLTWSTSSK</sequence>
<evidence type="ECO:0000256" key="1">
    <source>
        <dbReference type="SAM" id="SignalP"/>
    </source>
</evidence>
<keyword evidence="3" id="KW-1185">Reference proteome</keyword>